<dbReference type="OrthoDB" id="3237043at2"/>
<dbReference type="Gene3D" id="3.40.50.720">
    <property type="entry name" value="NAD(P)-binding Rossmann-like Domain"/>
    <property type="match status" value="1"/>
</dbReference>
<accession>A0A2T0PX20</accession>
<dbReference type="AlphaFoldDB" id="A0A2T0PX20"/>
<keyword evidence="4" id="KW-1185">Reference proteome</keyword>
<dbReference type="GO" id="GO:0016491">
    <property type="term" value="F:oxidoreductase activity"/>
    <property type="evidence" value="ECO:0007669"/>
    <property type="project" value="UniProtKB-KW"/>
</dbReference>
<dbReference type="InterPro" id="IPR002347">
    <property type="entry name" value="SDR_fam"/>
</dbReference>
<name>A0A2T0PX20_9ACTN</name>
<comment type="caution">
    <text evidence="3">The sequence shown here is derived from an EMBL/GenBank/DDBJ whole genome shotgun (WGS) entry which is preliminary data.</text>
</comment>
<protein>
    <submittedName>
        <fullName evidence="3">Retinol dehydrogenase-14</fullName>
    </submittedName>
</protein>
<dbReference type="RefSeq" id="WP_106250723.1">
    <property type="nucleotide sequence ID" value="NZ_PVZC01000008.1"/>
</dbReference>
<dbReference type="Proteomes" id="UP000237846">
    <property type="component" value="Unassembled WGS sequence"/>
</dbReference>
<dbReference type="PRINTS" id="PR00081">
    <property type="entry name" value="GDHRDH"/>
</dbReference>
<reference evidence="3 4" key="1">
    <citation type="submission" date="2018-03" db="EMBL/GenBank/DDBJ databases">
        <title>Genomic Encyclopedia of Archaeal and Bacterial Type Strains, Phase II (KMG-II): from individual species to whole genera.</title>
        <authorList>
            <person name="Goeker M."/>
        </authorList>
    </citation>
    <scope>NUCLEOTIDE SEQUENCE [LARGE SCALE GENOMIC DNA]</scope>
    <source>
        <strain evidence="3 4">DSM 45601</strain>
    </source>
</reference>
<proteinExistence type="predicted"/>
<dbReference type="SUPFAM" id="SSF51735">
    <property type="entry name" value="NAD(P)-binding Rossmann-fold domains"/>
    <property type="match status" value="1"/>
</dbReference>
<organism evidence="3 4">
    <name type="scientific">Allonocardiopsis opalescens</name>
    <dbReference type="NCBI Taxonomy" id="1144618"/>
    <lineage>
        <taxon>Bacteria</taxon>
        <taxon>Bacillati</taxon>
        <taxon>Actinomycetota</taxon>
        <taxon>Actinomycetes</taxon>
        <taxon>Streptosporangiales</taxon>
        <taxon>Allonocardiopsis</taxon>
    </lineage>
</organism>
<evidence type="ECO:0000256" key="2">
    <source>
        <dbReference type="SAM" id="MobiDB-lite"/>
    </source>
</evidence>
<evidence type="ECO:0000313" key="3">
    <source>
        <dbReference type="EMBL" id="PRX96093.1"/>
    </source>
</evidence>
<gene>
    <name evidence="3" type="ORF">CLV72_10899</name>
</gene>
<dbReference type="EMBL" id="PVZC01000008">
    <property type="protein sequence ID" value="PRX96093.1"/>
    <property type="molecule type" value="Genomic_DNA"/>
</dbReference>
<dbReference type="PANTHER" id="PTHR43157:SF31">
    <property type="entry name" value="PHOSPHATIDYLINOSITOL-GLYCAN BIOSYNTHESIS CLASS F PROTEIN"/>
    <property type="match status" value="1"/>
</dbReference>
<dbReference type="InterPro" id="IPR036291">
    <property type="entry name" value="NAD(P)-bd_dom_sf"/>
</dbReference>
<feature type="region of interest" description="Disordered" evidence="2">
    <location>
        <begin position="283"/>
        <end position="314"/>
    </location>
</feature>
<evidence type="ECO:0000256" key="1">
    <source>
        <dbReference type="ARBA" id="ARBA00023002"/>
    </source>
</evidence>
<evidence type="ECO:0000313" key="4">
    <source>
        <dbReference type="Proteomes" id="UP000237846"/>
    </source>
</evidence>
<sequence>MSRLAVVTGASGGIGEQIAAGIARTGAAVVLVARDPARLDLARRRIRGAVPGAELETEPADLSDLAEVRALADRLGARRPSIVVSNAAVIAPIDDRTPEGLHRSLVTNHLAPYLLLRSLAERPAAGPRRFVVVGGSPSGLARTPVDLDDLNLESGRGLGWPPSFRPFVAYARTKNMNAMFVYALASRLAGTGTTVNGAHPGIIKGGRLDRYDRGALKLFGTVCSVFAGDTATGADTPLWLATAEEAEGVTGKFFVKRQAAETAPHTTDPERLDRLWRESARLVGLPADAGREPSASDTGADRTSPPRPERGRPS</sequence>
<dbReference type="PANTHER" id="PTHR43157">
    <property type="entry name" value="PHOSPHATIDYLINOSITOL-GLYCAN BIOSYNTHESIS CLASS F PROTEIN-RELATED"/>
    <property type="match status" value="1"/>
</dbReference>
<keyword evidence="1" id="KW-0560">Oxidoreductase</keyword>
<dbReference type="Pfam" id="PF00106">
    <property type="entry name" value="adh_short"/>
    <property type="match status" value="1"/>
</dbReference>